<dbReference type="Proteomes" id="UP000019113">
    <property type="component" value="Unassembled WGS sequence"/>
</dbReference>
<sequence>MACFQGLAQGSGSRSYIQELQENNKMRTLPRPFPSGFTPRVLVAALASFGLAGTAAAETLTFAHVYETSEPYHQWALWAADEIETRTDGRYSIEVHPASSLGKEADINEGLSLGTVDLIYTGNQFAGRSYGPIGIAGAPYMFRDFDHWKAYAESDLFDEIAQGYEDATGNVPLAMNYYGRRHATSNKPINTPADMQDLKIRVPNAPMYMMFPEAVGANPTPIAFAETYLALQQGVVDAQENPLPTIKAKAFYEVQDYINLTGHITDSLITIASGSLWSRLSEEDRQVFREVYTEAGEGITEDILQQEQDLVAWFEEQGVTVNEVDTEPFREAVLPFHNGDAATWDQETYDRLQALGQ</sequence>
<organism evidence="5 6">
    <name type="scientific">Halomonas huangheensis</name>
    <dbReference type="NCBI Taxonomy" id="1178482"/>
    <lineage>
        <taxon>Bacteria</taxon>
        <taxon>Pseudomonadati</taxon>
        <taxon>Pseudomonadota</taxon>
        <taxon>Gammaproteobacteria</taxon>
        <taxon>Oceanospirillales</taxon>
        <taxon>Halomonadaceae</taxon>
        <taxon>Halomonas</taxon>
    </lineage>
</organism>
<evidence type="ECO:0000313" key="5">
    <source>
        <dbReference type="EMBL" id="ERL49324.1"/>
    </source>
</evidence>
<proteinExistence type="inferred from homology"/>
<dbReference type="PANTHER" id="PTHR33376">
    <property type="match status" value="1"/>
</dbReference>
<dbReference type="PIRSF" id="PIRSF006470">
    <property type="entry name" value="DctB"/>
    <property type="match status" value="1"/>
</dbReference>
<keyword evidence="3" id="KW-0813">Transport</keyword>
<dbReference type="eggNOG" id="COG1638">
    <property type="taxonomic scope" value="Bacteria"/>
</dbReference>
<dbReference type="PATRIC" id="fig|1178482.3.peg.4108"/>
<dbReference type="Pfam" id="PF03480">
    <property type="entry name" value="DctP"/>
    <property type="match status" value="1"/>
</dbReference>
<name>W1N1G2_9GAMM</name>
<comment type="similarity">
    <text evidence="2">Belongs to the bacterial solute-binding protein 7 family.</text>
</comment>
<dbReference type="InterPro" id="IPR018389">
    <property type="entry name" value="DctP_fam"/>
</dbReference>
<protein>
    <recommendedName>
        <fullName evidence="7">ABC transporter substrate-binding protein</fullName>
    </recommendedName>
</protein>
<evidence type="ECO:0000313" key="6">
    <source>
        <dbReference type="Proteomes" id="UP000019113"/>
    </source>
</evidence>
<accession>W1N1G2</accession>
<dbReference type="InterPro" id="IPR038404">
    <property type="entry name" value="TRAP_DctP_sf"/>
</dbReference>
<dbReference type="GO" id="GO:0030288">
    <property type="term" value="C:outer membrane-bounded periplasmic space"/>
    <property type="evidence" value="ECO:0007669"/>
    <property type="project" value="InterPro"/>
</dbReference>
<dbReference type="GO" id="GO:0055085">
    <property type="term" value="P:transmembrane transport"/>
    <property type="evidence" value="ECO:0007669"/>
    <property type="project" value="InterPro"/>
</dbReference>
<evidence type="ECO:0000256" key="4">
    <source>
        <dbReference type="ARBA" id="ARBA00022729"/>
    </source>
</evidence>
<comment type="subcellular location">
    <subcellularLocation>
        <location evidence="1">Cell envelope</location>
    </subcellularLocation>
</comment>
<dbReference type="NCBIfam" id="NF037995">
    <property type="entry name" value="TRAP_S1"/>
    <property type="match status" value="1"/>
</dbReference>
<evidence type="ECO:0000256" key="3">
    <source>
        <dbReference type="ARBA" id="ARBA00022448"/>
    </source>
</evidence>
<keyword evidence="6" id="KW-1185">Reference proteome</keyword>
<comment type="caution">
    <text evidence="5">The sequence shown here is derived from an EMBL/GenBank/DDBJ whole genome shotgun (WGS) entry which is preliminary data.</text>
</comment>
<dbReference type="CDD" id="cd13672">
    <property type="entry name" value="PBP2_TRAP_Siap"/>
    <property type="match status" value="1"/>
</dbReference>
<evidence type="ECO:0008006" key="7">
    <source>
        <dbReference type="Google" id="ProtNLM"/>
    </source>
</evidence>
<dbReference type="NCBIfam" id="TIGR00787">
    <property type="entry name" value="dctP"/>
    <property type="match status" value="1"/>
</dbReference>
<dbReference type="EMBL" id="AVBC01000055">
    <property type="protein sequence ID" value="ERL49324.1"/>
    <property type="molecule type" value="Genomic_DNA"/>
</dbReference>
<dbReference type="AlphaFoldDB" id="W1N1G2"/>
<dbReference type="PANTHER" id="PTHR33376:SF4">
    <property type="entry name" value="SIALIC ACID-BINDING PERIPLASMIC PROTEIN SIAP"/>
    <property type="match status" value="1"/>
</dbReference>
<evidence type="ECO:0000256" key="1">
    <source>
        <dbReference type="ARBA" id="ARBA00004196"/>
    </source>
</evidence>
<reference evidence="5 6" key="1">
    <citation type="submission" date="2013-08" db="EMBL/GenBank/DDBJ databases">
        <title>draft genome of Halomonas huanghegensis, strain BJGMM-B45T.</title>
        <authorList>
            <person name="Miao C."/>
            <person name="Wan Y."/>
            <person name="Jin W."/>
        </authorList>
    </citation>
    <scope>NUCLEOTIDE SEQUENCE [LARGE SCALE GENOMIC DNA]</scope>
    <source>
        <strain evidence="5 6">BJGMM-B45</strain>
    </source>
</reference>
<keyword evidence="4" id="KW-0732">Signal</keyword>
<gene>
    <name evidence="5" type="ORF">BJB45_07590</name>
</gene>
<dbReference type="InterPro" id="IPR004682">
    <property type="entry name" value="TRAP_DctP"/>
</dbReference>
<dbReference type="Gene3D" id="3.40.190.170">
    <property type="entry name" value="Bacterial extracellular solute-binding protein, family 7"/>
    <property type="match status" value="1"/>
</dbReference>
<evidence type="ECO:0000256" key="2">
    <source>
        <dbReference type="ARBA" id="ARBA00009023"/>
    </source>
</evidence>
<dbReference type="STRING" id="1178482.AR456_08885"/>